<dbReference type="Pfam" id="PF14013">
    <property type="entry name" value="MT0933_antitox"/>
    <property type="match status" value="1"/>
</dbReference>
<dbReference type="Proteomes" id="UP000515498">
    <property type="component" value="Chromosome"/>
</dbReference>
<gene>
    <name evidence="1" type="ORF">HZU40_31200</name>
    <name evidence="2" type="ORF">SAMN02799620_01305</name>
</gene>
<dbReference type="Proteomes" id="UP000199707">
    <property type="component" value="Unassembled WGS sequence"/>
</dbReference>
<protein>
    <submittedName>
        <fullName evidence="1 2">Antitoxin</fullName>
    </submittedName>
</protein>
<dbReference type="STRING" id="1502745.SAMN02799620_01305"/>
<proteinExistence type="predicted"/>
<sequence>MSFLDKAKNLIAENTDKVEAAIDKVGDIVDEKTGDKYQGIVDKAQDAAKNAARNIDPTHPA</sequence>
<reference evidence="3" key="2">
    <citation type="submission" date="2016-10" db="EMBL/GenBank/DDBJ databases">
        <authorList>
            <person name="Varghese N."/>
            <person name="Submissions S."/>
        </authorList>
    </citation>
    <scope>NUCLEOTIDE SEQUENCE [LARGE SCALE GENOMIC DNA]</scope>
    <source>
        <strain evidence="3">UNC267MFSha1.1M11</strain>
    </source>
</reference>
<evidence type="ECO:0000313" key="4">
    <source>
        <dbReference type="Proteomes" id="UP000515498"/>
    </source>
</evidence>
<accession>A0A1G4VLX3</accession>
<dbReference type="AlphaFoldDB" id="A0A1G4VLX3"/>
<organism evidence="2 3">
    <name type="scientific">Mycolicibacterium fluoranthenivorans</name>
    <dbReference type="NCBI Taxonomy" id="258505"/>
    <lineage>
        <taxon>Bacteria</taxon>
        <taxon>Bacillati</taxon>
        <taxon>Actinomycetota</taxon>
        <taxon>Actinomycetes</taxon>
        <taxon>Mycobacteriales</taxon>
        <taxon>Mycobacteriaceae</taxon>
        <taxon>Mycolicibacterium</taxon>
    </lineage>
</organism>
<dbReference type="EMBL" id="FMUB01000002">
    <property type="protein sequence ID" value="SCX08745.1"/>
    <property type="molecule type" value="Genomic_DNA"/>
</dbReference>
<reference evidence="2" key="1">
    <citation type="submission" date="2016-10" db="EMBL/GenBank/DDBJ databases">
        <authorList>
            <person name="de Groot N.N."/>
        </authorList>
    </citation>
    <scope>NUCLEOTIDE SEQUENCE [LARGE SCALE GENOMIC DNA]</scope>
    <source>
        <strain evidence="2">UNC267MFSha1.1M11</strain>
    </source>
</reference>
<reference evidence="1 4" key="3">
    <citation type="submission" date="2020-07" db="EMBL/GenBank/DDBJ databases">
        <title>Draft genome sequence of four isobutane-metabolizing strains capable of cometabolically degrading diverse ether contaminants.</title>
        <authorList>
            <person name="Chen W."/>
            <person name="Faulkner N."/>
            <person name="Smith C."/>
            <person name="Hyman M."/>
        </authorList>
    </citation>
    <scope>NUCLEOTIDE SEQUENCE [LARGE SCALE GENOMIC DNA]</scope>
    <source>
        <strain evidence="1 4">2A</strain>
    </source>
</reference>
<evidence type="ECO:0000313" key="2">
    <source>
        <dbReference type="EMBL" id="SCX08745.1"/>
    </source>
</evidence>
<dbReference type="InterPro" id="IPR028037">
    <property type="entry name" value="Antitoxin_Rv0909/MT0933"/>
</dbReference>
<dbReference type="KEGG" id="mflu:HZU40_31200"/>
<name>A0A1G4VLX3_9MYCO</name>
<dbReference type="EMBL" id="CP059894">
    <property type="protein sequence ID" value="QNJ92545.1"/>
    <property type="molecule type" value="Genomic_DNA"/>
</dbReference>
<dbReference type="RefSeq" id="WP_090354693.1">
    <property type="nucleotide sequence ID" value="NZ_CP059894.1"/>
</dbReference>
<evidence type="ECO:0000313" key="1">
    <source>
        <dbReference type="EMBL" id="QNJ92545.1"/>
    </source>
</evidence>
<evidence type="ECO:0000313" key="3">
    <source>
        <dbReference type="Proteomes" id="UP000199707"/>
    </source>
</evidence>